<dbReference type="Pfam" id="PF00118">
    <property type="entry name" value="Cpn60_TCP1"/>
    <property type="match status" value="1"/>
</dbReference>
<dbReference type="InterPro" id="IPR002423">
    <property type="entry name" value="Cpn60/GroEL/TCP-1"/>
</dbReference>
<evidence type="ECO:0000313" key="2">
    <source>
        <dbReference type="EMBL" id="RRT66392.1"/>
    </source>
</evidence>
<dbReference type="AlphaFoldDB" id="A0A426ZQT7"/>
<feature type="region of interest" description="Disordered" evidence="1">
    <location>
        <begin position="1"/>
        <end position="37"/>
    </location>
</feature>
<sequence>MSPHTKVNGEQDAAKKSLSFETKQIGRGIPPDRKPQAMLKEGHKHLPGLDEAVVRNIDACEQLSYIDIVALTVPSFPPWGSEVALPFYCKNKTSDAATIADELEIQHPALKILVLAGKAQQKEIGDTAAHPISGYT</sequence>
<dbReference type="EMBL" id="AMZH03005436">
    <property type="protein sequence ID" value="RRT66392.1"/>
    <property type="molecule type" value="Genomic_DNA"/>
</dbReference>
<organism evidence="2 3">
    <name type="scientific">Ensete ventricosum</name>
    <name type="common">Abyssinian banana</name>
    <name type="synonym">Musa ensete</name>
    <dbReference type="NCBI Taxonomy" id="4639"/>
    <lineage>
        <taxon>Eukaryota</taxon>
        <taxon>Viridiplantae</taxon>
        <taxon>Streptophyta</taxon>
        <taxon>Embryophyta</taxon>
        <taxon>Tracheophyta</taxon>
        <taxon>Spermatophyta</taxon>
        <taxon>Magnoliopsida</taxon>
        <taxon>Liliopsida</taxon>
        <taxon>Zingiberales</taxon>
        <taxon>Musaceae</taxon>
        <taxon>Ensete</taxon>
    </lineage>
</organism>
<evidence type="ECO:0000313" key="3">
    <source>
        <dbReference type="Proteomes" id="UP000287651"/>
    </source>
</evidence>
<evidence type="ECO:0000256" key="1">
    <source>
        <dbReference type="SAM" id="MobiDB-lite"/>
    </source>
</evidence>
<proteinExistence type="predicted"/>
<comment type="caution">
    <text evidence="2">The sequence shown here is derived from an EMBL/GenBank/DDBJ whole genome shotgun (WGS) entry which is preliminary data.</text>
</comment>
<dbReference type="Gene3D" id="1.10.560.10">
    <property type="entry name" value="GroEL-like equatorial domain"/>
    <property type="match status" value="1"/>
</dbReference>
<name>A0A426ZQT7_ENSVE</name>
<reference evidence="2 3" key="1">
    <citation type="journal article" date="2014" name="Agronomy (Basel)">
        <title>A Draft Genome Sequence for Ensete ventricosum, the Drought-Tolerant Tree Against Hunger.</title>
        <authorList>
            <person name="Harrison J."/>
            <person name="Moore K.A."/>
            <person name="Paszkiewicz K."/>
            <person name="Jones T."/>
            <person name="Grant M."/>
            <person name="Ambacheew D."/>
            <person name="Muzemil S."/>
            <person name="Studholme D.J."/>
        </authorList>
    </citation>
    <scope>NUCLEOTIDE SEQUENCE [LARGE SCALE GENOMIC DNA]</scope>
</reference>
<dbReference type="Proteomes" id="UP000287651">
    <property type="component" value="Unassembled WGS sequence"/>
</dbReference>
<dbReference type="SUPFAM" id="SSF48592">
    <property type="entry name" value="GroEL equatorial domain-like"/>
    <property type="match status" value="1"/>
</dbReference>
<protein>
    <submittedName>
        <fullName evidence="2">Uncharacterized protein</fullName>
    </submittedName>
</protein>
<accession>A0A426ZQT7</accession>
<dbReference type="InterPro" id="IPR027413">
    <property type="entry name" value="GROEL-like_equatorial_sf"/>
</dbReference>
<gene>
    <name evidence="2" type="ORF">B296_00029988</name>
</gene>